<dbReference type="Proteomes" id="UP000194012">
    <property type="component" value="Unassembled WGS sequence"/>
</dbReference>
<dbReference type="RefSeq" id="WP_085825099.1">
    <property type="nucleotide sequence ID" value="NZ_FWFJ01000001.1"/>
</dbReference>
<feature type="domain" description="Isochorismatase-like" evidence="1">
    <location>
        <begin position="11"/>
        <end position="155"/>
    </location>
</feature>
<dbReference type="GO" id="GO:0008908">
    <property type="term" value="F:isochorismatase activity"/>
    <property type="evidence" value="ECO:0007669"/>
    <property type="project" value="UniProtKB-EC"/>
</dbReference>
<dbReference type="Pfam" id="PF00857">
    <property type="entry name" value="Isochorismatase"/>
    <property type="match status" value="1"/>
</dbReference>
<dbReference type="AlphaFoldDB" id="A0A1X6Y3N0"/>
<proteinExistence type="predicted"/>
<dbReference type="OrthoDB" id="9796958at2"/>
<sequence length="178" mass="19603">MLTIDARTSHLLVIDFQARLMPAIHDSAPVVQNAGRLLSAARRLELPISYTEQNPKGLGTTLPELAPEPGEEVLHKMTFDACRTPEVTAHLADNTALVVMGCEAHVCVLQTVLGLLSDGRRVYVVADAIGSRMEENRRAALGRMAHHGAEIVTTEMVIFEWMTTAEHPEFRDIVKLVK</sequence>
<gene>
    <name evidence="2" type="primary">phzD</name>
    <name evidence="2" type="ORF">ROG8370_00066</name>
</gene>
<organism evidence="2 3">
    <name type="scientific">Roseovarius gaetbuli</name>
    <dbReference type="NCBI Taxonomy" id="1356575"/>
    <lineage>
        <taxon>Bacteria</taxon>
        <taxon>Pseudomonadati</taxon>
        <taxon>Pseudomonadota</taxon>
        <taxon>Alphaproteobacteria</taxon>
        <taxon>Rhodobacterales</taxon>
        <taxon>Roseobacteraceae</taxon>
        <taxon>Roseovarius</taxon>
    </lineage>
</organism>
<dbReference type="PANTHER" id="PTHR14119:SF3">
    <property type="entry name" value="ISOCHORISMATASE DOMAIN-CONTAINING PROTEIN 2"/>
    <property type="match status" value="1"/>
</dbReference>
<reference evidence="3" key="1">
    <citation type="submission" date="2017-03" db="EMBL/GenBank/DDBJ databases">
        <authorList>
            <person name="Rodrigo-Torres L."/>
            <person name="Arahal R.D."/>
            <person name="Lucena T."/>
        </authorList>
    </citation>
    <scope>NUCLEOTIDE SEQUENCE [LARGE SCALE GENOMIC DNA]</scope>
    <source>
        <strain evidence="3">CECT 8370</strain>
    </source>
</reference>
<evidence type="ECO:0000313" key="2">
    <source>
        <dbReference type="EMBL" id="SLN09716.1"/>
    </source>
</evidence>
<name>A0A1X6Y3N0_9RHOB</name>
<keyword evidence="2" id="KW-0378">Hydrolase</keyword>
<dbReference type="PANTHER" id="PTHR14119">
    <property type="entry name" value="HYDROLASE"/>
    <property type="match status" value="1"/>
</dbReference>
<dbReference type="EC" id="3.3.2.1" evidence="2"/>
<dbReference type="InterPro" id="IPR000868">
    <property type="entry name" value="Isochorismatase-like_dom"/>
</dbReference>
<protein>
    <submittedName>
        <fullName evidence="2">Putative isochorismatase</fullName>
        <ecNumber evidence="2">3.3.2.1</ecNumber>
    </submittedName>
</protein>
<dbReference type="EMBL" id="FWFJ01000001">
    <property type="protein sequence ID" value="SLN09716.1"/>
    <property type="molecule type" value="Genomic_DNA"/>
</dbReference>
<dbReference type="InterPro" id="IPR036380">
    <property type="entry name" value="Isochorismatase-like_sf"/>
</dbReference>
<dbReference type="InterPro" id="IPR050993">
    <property type="entry name" value="Isochorismatase_domain"/>
</dbReference>
<keyword evidence="3" id="KW-1185">Reference proteome</keyword>
<dbReference type="SUPFAM" id="SSF52499">
    <property type="entry name" value="Isochorismatase-like hydrolases"/>
    <property type="match status" value="1"/>
</dbReference>
<dbReference type="Gene3D" id="3.40.50.850">
    <property type="entry name" value="Isochorismatase-like"/>
    <property type="match status" value="1"/>
</dbReference>
<evidence type="ECO:0000259" key="1">
    <source>
        <dbReference type="Pfam" id="PF00857"/>
    </source>
</evidence>
<accession>A0A1X6Y3N0</accession>
<evidence type="ECO:0000313" key="3">
    <source>
        <dbReference type="Proteomes" id="UP000194012"/>
    </source>
</evidence>